<comment type="caution">
    <text evidence="9">The sequence shown here is derived from an EMBL/GenBank/DDBJ whole genome shotgun (WGS) entry which is preliminary data.</text>
</comment>
<comment type="similarity">
    <text evidence="2">Belongs to the peptidase C19 family.</text>
</comment>
<protein>
    <recommendedName>
        <fullName evidence="3">ubiquitinyl hydrolase 1</fullName>
        <ecNumber evidence="3">3.4.19.12</ecNumber>
    </recommendedName>
</protein>
<dbReference type="PROSITE" id="PS00973">
    <property type="entry name" value="USP_2"/>
    <property type="match status" value="1"/>
</dbReference>
<dbReference type="PROSITE" id="PS50235">
    <property type="entry name" value="USP_3"/>
    <property type="match status" value="1"/>
</dbReference>
<dbReference type="InterPro" id="IPR050185">
    <property type="entry name" value="Ub_carboxyl-term_hydrolase"/>
</dbReference>
<name>A0A7J7IGL5_9RHOD</name>
<dbReference type="InterPro" id="IPR018200">
    <property type="entry name" value="USP_CS"/>
</dbReference>
<evidence type="ECO:0000259" key="8">
    <source>
        <dbReference type="PROSITE" id="PS50235"/>
    </source>
</evidence>
<evidence type="ECO:0000256" key="7">
    <source>
        <dbReference type="ARBA" id="ARBA00022807"/>
    </source>
</evidence>
<evidence type="ECO:0000256" key="2">
    <source>
        <dbReference type="ARBA" id="ARBA00009085"/>
    </source>
</evidence>
<evidence type="ECO:0000256" key="4">
    <source>
        <dbReference type="ARBA" id="ARBA00022670"/>
    </source>
</evidence>
<reference evidence="9 10" key="1">
    <citation type="journal article" date="2020" name="J. Phycol.">
        <title>Comparative genome analysis reveals Cyanidiococcus gen. nov., a new extremophilic red algal genus sister to Cyanidioschyzon (Cyanidioschyzonaceae, Rhodophyta).</title>
        <authorList>
            <person name="Liu S.-L."/>
            <person name="Chiang Y.-R."/>
            <person name="Yoon H.S."/>
            <person name="Fu H.-Y."/>
        </authorList>
    </citation>
    <scope>NUCLEOTIDE SEQUENCE [LARGE SCALE GENOMIC DNA]</scope>
    <source>
        <strain evidence="9 10">THAL066</strain>
    </source>
</reference>
<gene>
    <name evidence="9" type="primary">USP19_1</name>
    <name evidence="9" type="ORF">F1559_001103</name>
</gene>
<proteinExistence type="inferred from homology"/>
<keyword evidence="5" id="KW-0833">Ubl conjugation pathway</keyword>
<dbReference type="PANTHER" id="PTHR21646">
    <property type="entry name" value="UBIQUITIN CARBOXYL-TERMINAL HYDROLASE"/>
    <property type="match status" value="1"/>
</dbReference>
<dbReference type="Pfam" id="PF00443">
    <property type="entry name" value="UCH"/>
    <property type="match status" value="1"/>
</dbReference>
<dbReference type="SUPFAM" id="SSF54001">
    <property type="entry name" value="Cysteine proteinases"/>
    <property type="match status" value="1"/>
</dbReference>
<keyword evidence="10" id="KW-1185">Reference proteome</keyword>
<dbReference type="Gene3D" id="3.90.70.10">
    <property type="entry name" value="Cysteine proteinases"/>
    <property type="match status" value="1"/>
</dbReference>
<dbReference type="GO" id="GO:0006508">
    <property type="term" value="P:proteolysis"/>
    <property type="evidence" value="ECO:0007669"/>
    <property type="project" value="UniProtKB-KW"/>
</dbReference>
<sequence>MRSQANGKGLLSAIPEAVRATACANGASPFADAQVVEVHQFGPEREPVGIPLVFTLQKEELDESHVRAAIHERLKGVLGDLHPEAYTLRVRTHAPGGSLSYELEWQQAADAAEVSRCLALHSTNESNVTSGRHLTGGLDLHQCLHLWSETEQLDDDNLWYCPRCKRHQRAWKQLSLYRAPPILIIHLKRFQYTSWFRDKIDVLVEFPLRSLELDFAGTLVVYDLYAVSHHMGSLGSGHYTASCYRNSCSRWFYFDDAYVSALPDNDEEVAKRIVSPSAYILFYQRRLSADIPNGNHGMPAITSS</sequence>
<evidence type="ECO:0000313" key="9">
    <source>
        <dbReference type="EMBL" id="KAF6001441.1"/>
    </source>
</evidence>
<dbReference type="InterPro" id="IPR001394">
    <property type="entry name" value="Peptidase_C19_UCH"/>
</dbReference>
<dbReference type="InterPro" id="IPR028889">
    <property type="entry name" value="USP"/>
</dbReference>
<evidence type="ECO:0000256" key="1">
    <source>
        <dbReference type="ARBA" id="ARBA00000707"/>
    </source>
</evidence>
<comment type="catalytic activity">
    <reaction evidence="1">
        <text>Thiol-dependent hydrolysis of ester, thioester, amide, peptide and isopeptide bonds formed by the C-terminal Gly of ubiquitin (a 76-residue protein attached to proteins as an intracellular targeting signal).</text>
        <dbReference type="EC" id="3.4.19.12"/>
    </reaction>
</comment>
<organism evidence="9 10">
    <name type="scientific">Cyanidiococcus yangmingshanensis</name>
    <dbReference type="NCBI Taxonomy" id="2690220"/>
    <lineage>
        <taxon>Eukaryota</taxon>
        <taxon>Rhodophyta</taxon>
        <taxon>Bangiophyceae</taxon>
        <taxon>Cyanidiales</taxon>
        <taxon>Cyanidiaceae</taxon>
        <taxon>Cyanidiococcus</taxon>
    </lineage>
</organism>
<dbReference type="InterPro" id="IPR038765">
    <property type="entry name" value="Papain-like_cys_pep_sf"/>
</dbReference>
<dbReference type="AlphaFoldDB" id="A0A7J7IGL5"/>
<evidence type="ECO:0000256" key="3">
    <source>
        <dbReference type="ARBA" id="ARBA00012759"/>
    </source>
</evidence>
<dbReference type="GO" id="GO:0004843">
    <property type="term" value="F:cysteine-type deubiquitinase activity"/>
    <property type="evidence" value="ECO:0007669"/>
    <property type="project" value="UniProtKB-EC"/>
</dbReference>
<accession>A0A7J7IGL5</accession>
<dbReference type="PANTHER" id="PTHR21646:SF24">
    <property type="entry name" value="UBIQUITIN CARBOXYL-TERMINAL HYDROLASE"/>
    <property type="match status" value="1"/>
</dbReference>
<dbReference type="EC" id="3.4.19.12" evidence="3"/>
<dbReference type="GO" id="GO:0016579">
    <property type="term" value="P:protein deubiquitination"/>
    <property type="evidence" value="ECO:0007669"/>
    <property type="project" value="InterPro"/>
</dbReference>
<dbReference type="Proteomes" id="UP000530660">
    <property type="component" value="Unassembled WGS sequence"/>
</dbReference>
<evidence type="ECO:0000313" key="10">
    <source>
        <dbReference type="Proteomes" id="UP000530660"/>
    </source>
</evidence>
<evidence type="ECO:0000256" key="6">
    <source>
        <dbReference type="ARBA" id="ARBA00022801"/>
    </source>
</evidence>
<dbReference type="EMBL" id="VWRR01000014">
    <property type="protein sequence ID" value="KAF6001441.1"/>
    <property type="molecule type" value="Genomic_DNA"/>
</dbReference>
<dbReference type="CDD" id="cd02674">
    <property type="entry name" value="Peptidase_C19R"/>
    <property type="match status" value="1"/>
</dbReference>
<dbReference type="OrthoDB" id="265776at2759"/>
<keyword evidence="7" id="KW-0788">Thiol protease</keyword>
<feature type="domain" description="USP" evidence="8">
    <location>
        <begin position="1"/>
        <end position="286"/>
    </location>
</feature>
<evidence type="ECO:0000256" key="5">
    <source>
        <dbReference type="ARBA" id="ARBA00022786"/>
    </source>
</evidence>
<keyword evidence="6 9" id="KW-0378">Hydrolase</keyword>
<keyword evidence="4" id="KW-0645">Protease</keyword>